<accession>A0A1G9HZQ9</accession>
<evidence type="ECO:0000256" key="6">
    <source>
        <dbReference type="SAM" id="MobiDB-lite"/>
    </source>
</evidence>
<dbReference type="CDD" id="cd06173">
    <property type="entry name" value="MFS_MefA_like"/>
    <property type="match status" value="1"/>
</dbReference>
<keyword evidence="3 7" id="KW-0812">Transmembrane</keyword>
<keyword evidence="2" id="KW-1003">Cell membrane</keyword>
<dbReference type="Proteomes" id="UP000199202">
    <property type="component" value="Unassembled WGS sequence"/>
</dbReference>
<dbReference type="GO" id="GO:0022857">
    <property type="term" value="F:transmembrane transporter activity"/>
    <property type="evidence" value="ECO:0007669"/>
    <property type="project" value="InterPro"/>
</dbReference>
<dbReference type="EMBL" id="FNDJ01000023">
    <property type="protein sequence ID" value="SDL18342.1"/>
    <property type="molecule type" value="Genomic_DNA"/>
</dbReference>
<evidence type="ECO:0000256" key="7">
    <source>
        <dbReference type="SAM" id="Phobius"/>
    </source>
</evidence>
<keyword evidence="9" id="KW-1185">Reference proteome</keyword>
<organism evidence="8 9">
    <name type="scientific">Nonomuraea jiangxiensis</name>
    <dbReference type="NCBI Taxonomy" id="633440"/>
    <lineage>
        <taxon>Bacteria</taxon>
        <taxon>Bacillati</taxon>
        <taxon>Actinomycetota</taxon>
        <taxon>Actinomycetes</taxon>
        <taxon>Streptosporangiales</taxon>
        <taxon>Streptosporangiaceae</taxon>
        <taxon>Nonomuraea</taxon>
    </lineage>
</organism>
<dbReference type="GO" id="GO:0005886">
    <property type="term" value="C:plasma membrane"/>
    <property type="evidence" value="ECO:0007669"/>
    <property type="project" value="UniProtKB-SubCell"/>
</dbReference>
<dbReference type="AlphaFoldDB" id="A0A1G9HZQ9"/>
<feature type="region of interest" description="Disordered" evidence="6">
    <location>
        <begin position="422"/>
        <end position="471"/>
    </location>
</feature>
<dbReference type="SUPFAM" id="SSF103473">
    <property type="entry name" value="MFS general substrate transporter"/>
    <property type="match status" value="1"/>
</dbReference>
<keyword evidence="5 7" id="KW-0472">Membrane</keyword>
<reference evidence="8 9" key="1">
    <citation type="submission" date="2016-10" db="EMBL/GenBank/DDBJ databases">
        <authorList>
            <person name="de Groot N.N."/>
        </authorList>
    </citation>
    <scope>NUCLEOTIDE SEQUENCE [LARGE SCALE GENOMIC DNA]</scope>
    <source>
        <strain evidence="8 9">CGMCC 4.6533</strain>
    </source>
</reference>
<protein>
    <submittedName>
        <fullName evidence="8">Predicted arabinose efflux permease, MFS family</fullName>
    </submittedName>
</protein>
<dbReference type="PANTHER" id="PTHR23513">
    <property type="entry name" value="INTEGRAL MEMBRANE EFFLUX PROTEIN-RELATED"/>
    <property type="match status" value="1"/>
</dbReference>
<feature type="transmembrane region" description="Helical" evidence="7">
    <location>
        <begin position="322"/>
        <end position="345"/>
    </location>
</feature>
<evidence type="ECO:0000256" key="5">
    <source>
        <dbReference type="ARBA" id="ARBA00023136"/>
    </source>
</evidence>
<dbReference type="PANTHER" id="PTHR23513:SF11">
    <property type="entry name" value="STAPHYLOFERRIN A TRANSPORTER"/>
    <property type="match status" value="1"/>
</dbReference>
<dbReference type="InterPro" id="IPR011701">
    <property type="entry name" value="MFS"/>
</dbReference>
<dbReference type="Gene3D" id="1.20.1250.20">
    <property type="entry name" value="MFS general substrate transporter like domains"/>
    <property type="match status" value="1"/>
</dbReference>
<comment type="subcellular location">
    <subcellularLocation>
        <location evidence="1">Cell membrane</location>
        <topology evidence="1">Multi-pass membrane protein</topology>
    </subcellularLocation>
</comment>
<evidence type="ECO:0000256" key="1">
    <source>
        <dbReference type="ARBA" id="ARBA00004651"/>
    </source>
</evidence>
<evidence type="ECO:0000313" key="8">
    <source>
        <dbReference type="EMBL" id="SDL18342.1"/>
    </source>
</evidence>
<dbReference type="Pfam" id="PF07690">
    <property type="entry name" value="MFS_1"/>
    <property type="match status" value="1"/>
</dbReference>
<dbReference type="STRING" id="633440.SAMN05421869_12333"/>
<evidence type="ECO:0000313" key="9">
    <source>
        <dbReference type="Proteomes" id="UP000199202"/>
    </source>
</evidence>
<feature type="transmembrane region" description="Helical" evidence="7">
    <location>
        <begin position="386"/>
        <end position="408"/>
    </location>
</feature>
<sequence length="471" mass="48789">MTDAPAVPGSPLSSPLYRVYLAGQAVSQLGDGVVSVTFAFAALAVAPDGRGIPMVLLALWLARFVFIAYGGSLPDRVGRLPVMFGADAVRLAAQVFPAITFALGNPELWHLVVSAAVYGAATAFFTPGAVGLLPELVRPAQLQKANSWLDVAGDTGRLAGPALASLLVVVGGVPLALFFDAATFVVSLVSLAWLRRLIRARPPERGPAEDDDGGAGERVRFLDAVRVMPRLPLVLGAILVWVPVQVGLASVSVLGPITVQDRFGSIEQWGVIVTFLAAGGLLGALVSGHVRVEWRGVLTVALLVVSMPVQLLALAYGRHLVVVAGALFLAALAAGVAGVVFDTLVQLTVPKPMLSRVGSFETTMTTAMVPLGFVIALPLANLVGRTVYLAGLAAVIVATAAAVLVWAVPRSGLRDRALEDGAGDSAWQGVPSSTSPGSGREGGREGEAEGHVKGDQEARAWQLMTDGPPRP</sequence>
<name>A0A1G9HZQ9_9ACTN</name>
<feature type="transmembrane region" description="Helical" evidence="7">
    <location>
        <begin position="111"/>
        <end position="133"/>
    </location>
</feature>
<dbReference type="InterPro" id="IPR036259">
    <property type="entry name" value="MFS_trans_sf"/>
</dbReference>
<evidence type="ECO:0000256" key="4">
    <source>
        <dbReference type="ARBA" id="ARBA00022989"/>
    </source>
</evidence>
<proteinExistence type="predicted"/>
<feature type="transmembrane region" description="Helical" evidence="7">
    <location>
        <begin position="357"/>
        <end position="380"/>
    </location>
</feature>
<feature type="transmembrane region" description="Helical" evidence="7">
    <location>
        <begin position="297"/>
        <end position="316"/>
    </location>
</feature>
<gene>
    <name evidence="8" type="ORF">SAMN05421869_12333</name>
</gene>
<keyword evidence="4 7" id="KW-1133">Transmembrane helix</keyword>
<feature type="transmembrane region" description="Helical" evidence="7">
    <location>
        <begin position="166"/>
        <end position="194"/>
    </location>
</feature>
<feature type="transmembrane region" description="Helical" evidence="7">
    <location>
        <begin position="233"/>
        <end position="257"/>
    </location>
</feature>
<evidence type="ECO:0000256" key="2">
    <source>
        <dbReference type="ARBA" id="ARBA00022475"/>
    </source>
</evidence>
<evidence type="ECO:0000256" key="3">
    <source>
        <dbReference type="ARBA" id="ARBA00022692"/>
    </source>
</evidence>
<feature type="compositionally biased region" description="Basic and acidic residues" evidence="6">
    <location>
        <begin position="441"/>
        <end position="458"/>
    </location>
</feature>
<feature type="transmembrane region" description="Helical" evidence="7">
    <location>
        <begin position="269"/>
        <end position="290"/>
    </location>
</feature>
<feature type="transmembrane region" description="Helical" evidence="7">
    <location>
        <begin position="52"/>
        <end position="70"/>
    </location>
</feature>
<dbReference type="RefSeq" id="WP_176993609.1">
    <property type="nucleotide sequence ID" value="NZ_FNDJ01000023.1"/>
</dbReference>